<evidence type="ECO:0000313" key="2">
    <source>
        <dbReference type="EMBL" id="CAH8357763.1"/>
    </source>
</evidence>
<feature type="domain" description="F-box associated beta-propeller type 3" evidence="1">
    <location>
        <begin position="95"/>
        <end position="254"/>
    </location>
</feature>
<dbReference type="InterPro" id="IPR013187">
    <property type="entry name" value="F-box-assoc_dom_typ3"/>
</dbReference>
<accession>A0ABC8KFF3</accession>
<comment type="caution">
    <text evidence="2">The sequence shown here is derived from an EMBL/GenBank/DDBJ whole genome shotgun (WGS) entry which is preliminary data.</text>
</comment>
<reference evidence="2 3" key="1">
    <citation type="submission" date="2022-03" db="EMBL/GenBank/DDBJ databases">
        <authorList>
            <person name="Macdonald S."/>
            <person name="Ahmed S."/>
            <person name="Newling K."/>
        </authorList>
    </citation>
    <scope>NUCLEOTIDE SEQUENCE [LARGE SCALE GENOMIC DNA]</scope>
</reference>
<name>A0ABC8KFF3_ERUVS</name>
<evidence type="ECO:0000313" key="3">
    <source>
        <dbReference type="Proteomes" id="UP001642260"/>
    </source>
</evidence>
<sequence>MRPPGFRGRGGRFGGGGGRFGGCYLLRSMTRPMDPTPDSLFHTACQKENHLVEWTRSAPTRGVVCLQSSTRFVLCNPIFPKGLGDRSHVSLLILQYSIVQGGVLYYLATDLSCLRFIVMCFNVNSETFDYNQLPEGVILCKDSTMVNYNGKVALENNKSETGKFEICVRNQVSGEWELQRVVITDWRANVGSDHMMFSFVGTIGTGELVFTAPDSLHDGSEYVLHYTTDPPQEKKKFKMFRVEAVNGGSYHYVRACLNHFDSRFPIN</sequence>
<evidence type="ECO:0000259" key="1">
    <source>
        <dbReference type="Pfam" id="PF08268"/>
    </source>
</evidence>
<dbReference type="Proteomes" id="UP001642260">
    <property type="component" value="Unassembled WGS sequence"/>
</dbReference>
<dbReference type="Pfam" id="PF08268">
    <property type="entry name" value="FBA_3"/>
    <property type="match status" value="1"/>
</dbReference>
<proteinExistence type="predicted"/>
<protein>
    <recommendedName>
        <fullName evidence="1">F-box associated beta-propeller type 3 domain-containing protein</fullName>
    </recommendedName>
</protein>
<dbReference type="EMBL" id="CAKOAT010237821">
    <property type="protein sequence ID" value="CAH8357763.1"/>
    <property type="molecule type" value="Genomic_DNA"/>
</dbReference>
<dbReference type="InterPro" id="IPR017451">
    <property type="entry name" value="F-box-assoc_interact_dom"/>
</dbReference>
<dbReference type="AlphaFoldDB" id="A0ABC8KFF3"/>
<keyword evidence="3" id="KW-1185">Reference proteome</keyword>
<dbReference type="PANTHER" id="PTHR31111:SF125">
    <property type="entry name" value="F-BOX PROTEIN CPR30-LIKE"/>
    <property type="match status" value="1"/>
</dbReference>
<gene>
    <name evidence="2" type="ORF">ERUC_LOCUS23519</name>
</gene>
<dbReference type="PANTHER" id="PTHR31111">
    <property type="entry name" value="BNAA05G37150D PROTEIN-RELATED"/>
    <property type="match status" value="1"/>
</dbReference>
<dbReference type="NCBIfam" id="TIGR01640">
    <property type="entry name" value="F_box_assoc_1"/>
    <property type="match status" value="1"/>
</dbReference>
<organism evidence="2 3">
    <name type="scientific">Eruca vesicaria subsp. sativa</name>
    <name type="common">Garden rocket</name>
    <name type="synonym">Eruca sativa</name>
    <dbReference type="NCBI Taxonomy" id="29727"/>
    <lineage>
        <taxon>Eukaryota</taxon>
        <taxon>Viridiplantae</taxon>
        <taxon>Streptophyta</taxon>
        <taxon>Embryophyta</taxon>
        <taxon>Tracheophyta</taxon>
        <taxon>Spermatophyta</taxon>
        <taxon>Magnoliopsida</taxon>
        <taxon>eudicotyledons</taxon>
        <taxon>Gunneridae</taxon>
        <taxon>Pentapetalae</taxon>
        <taxon>rosids</taxon>
        <taxon>malvids</taxon>
        <taxon>Brassicales</taxon>
        <taxon>Brassicaceae</taxon>
        <taxon>Brassiceae</taxon>
        <taxon>Eruca</taxon>
    </lineage>
</organism>